<dbReference type="InterPro" id="IPR036271">
    <property type="entry name" value="Tet_transcr_reg_TetR-rel_C_sf"/>
</dbReference>
<organism evidence="4 5">
    <name type="scientific">Streptomyces blastmyceticus</name>
    <dbReference type="NCBI Taxonomy" id="68180"/>
    <lineage>
        <taxon>Bacteria</taxon>
        <taxon>Bacillati</taxon>
        <taxon>Actinomycetota</taxon>
        <taxon>Actinomycetes</taxon>
        <taxon>Kitasatosporales</taxon>
        <taxon>Streptomycetaceae</taxon>
        <taxon>Streptomyces</taxon>
    </lineage>
</organism>
<dbReference type="SUPFAM" id="SSF46689">
    <property type="entry name" value="Homeodomain-like"/>
    <property type="match status" value="1"/>
</dbReference>
<keyword evidence="5" id="KW-1185">Reference proteome</keyword>
<dbReference type="EMBL" id="BAAABW010000024">
    <property type="protein sequence ID" value="GAA0361599.1"/>
    <property type="molecule type" value="Genomic_DNA"/>
</dbReference>
<accession>A0ABP3H6F6</accession>
<gene>
    <name evidence="4" type="ORF">GCM10010319_44060</name>
</gene>
<dbReference type="PANTHER" id="PTHR30055:SF219">
    <property type="entry name" value="TRANSCRIPTIONAL REGULATORY PROTEIN"/>
    <property type="match status" value="1"/>
</dbReference>
<evidence type="ECO:0000256" key="1">
    <source>
        <dbReference type="ARBA" id="ARBA00023125"/>
    </source>
</evidence>
<dbReference type="PANTHER" id="PTHR30055">
    <property type="entry name" value="HTH-TYPE TRANSCRIPTIONAL REGULATOR RUTR"/>
    <property type="match status" value="1"/>
</dbReference>
<name>A0ABP3H6F6_9ACTN</name>
<dbReference type="PROSITE" id="PS50977">
    <property type="entry name" value="HTH_TETR_2"/>
    <property type="match status" value="1"/>
</dbReference>
<protein>
    <submittedName>
        <fullName evidence="4">TetR/AcrR family transcriptional regulator</fullName>
    </submittedName>
</protein>
<dbReference type="SUPFAM" id="SSF48498">
    <property type="entry name" value="Tetracyclin repressor-like, C-terminal domain"/>
    <property type="match status" value="1"/>
</dbReference>
<dbReference type="InterPro" id="IPR050109">
    <property type="entry name" value="HTH-type_TetR-like_transc_reg"/>
</dbReference>
<dbReference type="Proteomes" id="UP001500063">
    <property type="component" value="Unassembled WGS sequence"/>
</dbReference>
<dbReference type="RefSeq" id="WP_344120176.1">
    <property type="nucleotide sequence ID" value="NZ_BAAABW010000024.1"/>
</dbReference>
<sequence length="203" mass="21569">MGHREDLLDGAKACLLEKGWVRTTARDIVAASGANLASIGYHYGSKDALMMAAFVRMTEEWGAEMSRALEAGVPADASRAELLAARLDTLAAGLGSNRQFWELQLEVIGQLGSNPELKKWFAGVFPEGRQGMVSIFEGVDGCTASDEEVRTVGAFYHSLFVGMWVQWAIDAESAPTGAELVEGMRRALAGQLSGTAADGGEGV</sequence>
<comment type="caution">
    <text evidence="4">The sequence shown here is derived from an EMBL/GenBank/DDBJ whole genome shotgun (WGS) entry which is preliminary data.</text>
</comment>
<proteinExistence type="predicted"/>
<keyword evidence="1 2" id="KW-0238">DNA-binding</keyword>
<evidence type="ECO:0000313" key="4">
    <source>
        <dbReference type="EMBL" id="GAA0361599.1"/>
    </source>
</evidence>
<evidence type="ECO:0000256" key="2">
    <source>
        <dbReference type="PROSITE-ProRule" id="PRU00335"/>
    </source>
</evidence>
<reference evidence="5" key="1">
    <citation type="journal article" date="2019" name="Int. J. Syst. Evol. Microbiol.">
        <title>The Global Catalogue of Microorganisms (GCM) 10K type strain sequencing project: providing services to taxonomists for standard genome sequencing and annotation.</title>
        <authorList>
            <consortium name="The Broad Institute Genomics Platform"/>
            <consortium name="The Broad Institute Genome Sequencing Center for Infectious Disease"/>
            <person name="Wu L."/>
            <person name="Ma J."/>
        </authorList>
    </citation>
    <scope>NUCLEOTIDE SEQUENCE [LARGE SCALE GENOMIC DNA]</scope>
    <source>
        <strain evidence="5">JCM 4565</strain>
    </source>
</reference>
<evidence type="ECO:0000259" key="3">
    <source>
        <dbReference type="PROSITE" id="PS50977"/>
    </source>
</evidence>
<feature type="DNA-binding region" description="H-T-H motif" evidence="2">
    <location>
        <begin position="24"/>
        <end position="43"/>
    </location>
</feature>
<dbReference type="InterPro" id="IPR001647">
    <property type="entry name" value="HTH_TetR"/>
</dbReference>
<dbReference type="InterPro" id="IPR009057">
    <property type="entry name" value="Homeodomain-like_sf"/>
</dbReference>
<dbReference type="Gene3D" id="1.10.357.10">
    <property type="entry name" value="Tetracycline Repressor, domain 2"/>
    <property type="match status" value="1"/>
</dbReference>
<evidence type="ECO:0000313" key="5">
    <source>
        <dbReference type="Proteomes" id="UP001500063"/>
    </source>
</evidence>
<feature type="domain" description="HTH tetR-type" evidence="3">
    <location>
        <begin position="1"/>
        <end position="61"/>
    </location>
</feature>
<dbReference type="Pfam" id="PF00440">
    <property type="entry name" value="TetR_N"/>
    <property type="match status" value="1"/>
</dbReference>